<organism evidence="1">
    <name type="scientific">marine metagenome</name>
    <dbReference type="NCBI Taxonomy" id="408172"/>
    <lineage>
        <taxon>unclassified sequences</taxon>
        <taxon>metagenomes</taxon>
        <taxon>ecological metagenomes</taxon>
    </lineage>
</organism>
<evidence type="ECO:0000313" key="1">
    <source>
        <dbReference type="EMBL" id="SVB90103.1"/>
    </source>
</evidence>
<proteinExistence type="predicted"/>
<gene>
    <name evidence="1" type="ORF">METZ01_LOCUS242957</name>
</gene>
<name>A0A382HU07_9ZZZZ</name>
<feature type="non-terminal residue" evidence="1">
    <location>
        <position position="1"/>
    </location>
</feature>
<dbReference type="Gene3D" id="3.10.620.30">
    <property type="match status" value="1"/>
</dbReference>
<sequence length="433" mass="47634">VRKSLVADRVVELAKSHSHAVATRVHLMVALLEDRDVEPSRWRAHLEVAERSLLPRGTSIDPPVLADDVLELLDECTDASGALVVAERLIAELSDPSNLPDEEEENPAPVIWSEGADPYAFKVDADDVFCLSSSHRPVIHQIDVLNESVDPSRGDILLKVSVEAATSEPLLHSYERECPALQIEETKTFRDIRMVPNFVELASLDEQLQGNLLVEVIVGGEVVGRHRKPITFLAYNQWLHHPQNFDSLSAFVHPNHPSLAPVIQRARELLGERTEDPSTEGYQRLDRERWSAMAESVYDALCELDLAYSNPPASFEGFGQKVRTPDRVLEERAATCLDSAVLMASCLEAVGLDSVLVIVQGHAFVGLLMGGNVARAMGAMDPQGGVVPNPNDILDLFSKNHFIPIETTTITVGLRESFADAIASARSHFTREA</sequence>
<feature type="non-terminal residue" evidence="1">
    <location>
        <position position="433"/>
    </location>
</feature>
<dbReference type="AlphaFoldDB" id="A0A382HU07"/>
<dbReference type="EMBL" id="UINC01062970">
    <property type="protein sequence ID" value="SVB90103.1"/>
    <property type="molecule type" value="Genomic_DNA"/>
</dbReference>
<reference evidence="1" key="1">
    <citation type="submission" date="2018-05" db="EMBL/GenBank/DDBJ databases">
        <authorList>
            <person name="Lanie J.A."/>
            <person name="Ng W.-L."/>
            <person name="Kazmierczak K.M."/>
            <person name="Andrzejewski T.M."/>
            <person name="Davidsen T.M."/>
            <person name="Wayne K.J."/>
            <person name="Tettelin H."/>
            <person name="Glass J.I."/>
            <person name="Rusch D."/>
            <person name="Podicherti R."/>
            <person name="Tsui H.-C.T."/>
            <person name="Winkler M.E."/>
        </authorList>
    </citation>
    <scope>NUCLEOTIDE SEQUENCE</scope>
</reference>
<protein>
    <submittedName>
        <fullName evidence="1">Uncharacterized protein</fullName>
    </submittedName>
</protein>
<accession>A0A382HU07</accession>